<dbReference type="GO" id="GO:0005737">
    <property type="term" value="C:cytoplasm"/>
    <property type="evidence" value="ECO:0007669"/>
    <property type="project" value="TreeGrafter"/>
</dbReference>
<evidence type="ECO:0000259" key="9">
    <source>
        <dbReference type="Pfam" id="PF02784"/>
    </source>
</evidence>
<dbReference type="InterPro" id="IPR022644">
    <property type="entry name" value="De-COase2_N"/>
</dbReference>
<dbReference type="STRING" id="74031.SAMN04488077_107128"/>
<comment type="pathway">
    <text evidence="5">Amine and polyamine biosynthesis; putrescine biosynthesis via L-ornithine pathway; putrescine from L-ornithine: step 1/1.</text>
</comment>
<keyword evidence="11" id="KW-1185">Reference proteome</keyword>
<dbReference type="Proteomes" id="UP000037046">
    <property type="component" value="Unassembled WGS sequence"/>
</dbReference>
<dbReference type="PRINTS" id="PR01182">
    <property type="entry name" value="ORNDCRBXLASE"/>
</dbReference>
<sequence>MENTPPIPDPHTHLLRHAPDAPVLYFSPERLQATARAFRHGFPGLVTYAVKANPGEEVLANLARAGITAFDVASPAEMRAVRAVAPDAALHYNNPVRSPAEVAVAAEMGVRSFSVDCLHELDKLTGHVVDGSEISVRLALPVVGAAYDFGEKFGVGPDRAAELLRAVVARGFTPSMTFHPGTQCADPNAWGSYIAAAAGVARSAGVRLHRLNVGGGFASHRTGAAPDLGAIFAHIGSRVAQHFGADTPELVCEPGRAMVAEAFSMAVRVKALRDSGAIFVNDGVYGGLTEIRDIGAPDRIDVIAPDGTARRGTPRPRVVFGPTCDSIDRLPASLPLPDDLAEGDYLLIHGMGAYTRSLSTDFNGYGLRDVVTVARL</sequence>
<reference evidence="11" key="1">
    <citation type="submission" date="2015-07" db="EMBL/GenBank/DDBJ databases">
        <title>Draft Genome Sequence of Roseovarius tolerans EL-164, a producer of N-Acylated Alanine Methyl Esters (NAMEs).</title>
        <authorList>
            <person name="Voget S."/>
            <person name="Bruns H."/>
            <person name="Wagner-Doebler I."/>
            <person name="Schulz S."/>
            <person name="Daniel R."/>
        </authorList>
    </citation>
    <scope>NUCLEOTIDE SEQUENCE [LARGE SCALE GENOMIC DNA]</scope>
    <source>
        <strain evidence="11">EL-164</strain>
    </source>
</reference>
<dbReference type="InterPro" id="IPR000183">
    <property type="entry name" value="Orn/DAP/Arg_de-COase"/>
</dbReference>
<evidence type="ECO:0000256" key="6">
    <source>
        <dbReference type="ARBA" id="ARBA00034138"/>
    </source>
</evidence>
<name>A0A0L6CQT1_9RHOB</name>
<gene>
    <name evidence="10" type="primary">ldc_2</name>
    <name evidence="10" type="ORF">ROTO_34710</name>
</gene>
<evidence type="ECO:0000256" key="1">
    <source>
        <dbReference type="ARBA" id="ARBA00001933"/>
    </source>
</evidence>
<evidence type="ECO:0000313" key="10">
    <source>
        <dbReference type="EMBL" id="KNX39995.1"/>
    </source>
</evidence>
<organism evidence="10 11">
    <name type="scientific">Roseovarius tolerans</name>
    <dbReference type="NCBI Taxonomy" id="74031"/>
    <lineage>
        <taxon>Bacteria</taxon>
        <taxon>Pseudomonadati</taxon>
        <taxon>Pseudomonadota</taxon>
        <taxon>Alphaproteobacteria</taxon>
        <taxon>Rhodobacterales</taxon>
        <taxon>Roseobacteraceae</taxon>
        <taxon>Roseovarius</taxon>
    </lineage>
</organism>
<feature type="active site" description="Proton donor" evidence="8">
    <location>
        <position position="324"/>
    </location>
</feature>
<accession>A0A0L6CQT1</accession>
<dbReference type="InterPro" id="IPR029066">
    <property type="entry name" value="PLP-binding_barrel"/>
</dbReference>
<dbReference type="SUPFAM" id="SSF50621">
    <property type="entry name" value="Alanine racemase C-terminal domain-like"/>
    <property type="match status" value="1"/>
</dbReference>
<dbReference type="AlphaFoldDB" id="A0A0L6CQT1"/>
<dbReference type="PANTHER" id="PTHR11482">
    <property type="entry name" value="ARGININE/DIAMINOPIMELATE/ORNITHINE DECARBOXYLASE"/>
    <property type="match status" value="1"/>
</dbReference>
<dbReference type="PANTHER" id="PTHR11482:SF6">
    <property type="entry name" value="ORNITHINE DECARBOXYLASE 1-RELATED"/>
    <property type="match status" value="1"/>
</dbReference>
<dbReference type="PATRIC" id="fig|74031.6.peg.3558"/>
<keyword evidence="3 8" id="KW-0663">Pyridoxal phosphate</keyword>
<dbReference type="Pfam" id="PF02784">
    <property type="entry name" value="Orn_Arg_deC_N"/>
    <property type="match status" value="1"/>
</dbReference>
<evidence type="ECO:0000256" key="5">
    <source>
        <dbReference type="ARBA" id="ARBA00034115"/>
    </source>
</evidence>
<evidence type="ECO:0000256" key="2">
    <source>
        <dbReference type="ARBA" id="ARBA00008872"/>
    </source>
</evidence>
<evidence type="ECO:0000256" key="8">
    <source>
        <dbReference type="PIRSR" id="PIRSR600183-50"/>
    </source>
</evidence>
<evidence type="ECO:0000256" key="7">
    <source>
        <dbReference type="ARBA" id="ARBA00049127"/>
    </source>
</evidence>
<dbReference type="CDD" id="cd00622">
    <property type="entry name" value="PLPDE_III_ODC"/>
    <property type="match status" value="1"/>
</dbReference>
<dbReference type="GO" id="GO:0033387">
    <property type="term" value="P:putrescine biosynthetic process from arginine, via ornithine"/>
    <property type="evidence" value="ECO:0007669"/>
    <property type="project" value="TreeGrafter"/>
</dbReference>
<comment type="cofactor">
    <cofactor evidence="1 8">
        <name>pyridoxal 5'-phosphate</name>
        <dbReference type="ChEBI" id="CHEBI:597326"/>
    </cofactor>
</comment>
<dbReference type="Gene3D" id="2.40.37.10">
    <property type="entry name" value="Lyase, Ornithine Decarboxylase, Chain A, domain 1"/>
    <property type="match status" value="1"/>
</dbReference>
<comment type="catalytic activity">
    <reaction evidence="7">
        <text>L-ornithine + H(+) = putrescine + CO2</text>
        <dbReference type="Rhea" id="RHEA:22964"/>
        <dbReference type="ChEBI" id="CHEBI:15378"/>
        <dbReference type="ChEBI" id="CHEBI:16526"/>
        <dbReference type="ChEBI" id="CHEBI:46911"/>
        <dbReference type="ChEBI" id="CHEBI:326268"/>
        <dbReference type="EC" id="4.1.1.17"/>
    </reaction>
</comment>
<dbReference type="EMBL" id="LGVV01000078">
    <property type="protein sequence ID" value="KNX39995.1"/>
    <property type="molecule type" value="Genomic_DNA"/>
</dbReference>
<dbReference type="SUPFAM" id="SSF51419">
    <property type="entry name" value="PLP-binding barrel"/>
    <property type="match status" value="1"/>
</dbReference>
<evidence type="ECO:0000256" key="3">
    <source>
        <dbReference type="ARBA" id="ARBA00022898"/>
    </source>
</evidence>
<dbReference type="EC" id="4.1.1.17" evidence="6"/>
<feature type="domain" description="Orn/DAP/Arg decarboxylase 2 N-terminal" evidence="9">
    <location>
        <begin position="31"/>
        <end position="260"/>
    </location>
</feature>
<evidence type="ECO:0000256" key="4">
    <source>
        <dbReference type="ARBA" id="ARBA00023239"/>
    </source>
</evidence>
<dbReference type="OrthoDB" id="9802147at2"/>
<dbReference type="RefSeq" id="WP_050664295.1">
    <property type="nucleotide sequence ID" value="NZ_CP118494.1"/>
</dbReference>
<comment type="caution">
    <text evidence="10">The sequence shown here is derived from an EMBL/GenBank/DDBJ whole genome shotgun (WGS) entry which is preliminary data.</text>
</comment>
<dbReference type="InterPro" id="IPR002433">
    <property type="entry name" value="Orn_de-COase"/>
</dbReference>
<keyword evidence="4 10" id="KW-0456">Lyase</keyword>
<dbReference type="InterPro" id="IPR022653">
    <property type="entry name" value="De-COase2_pyr-phos_BS"/>
</dbReference>
<protein>
    <recommendedName>
        <fullName evidence="6">ornithine decarboxylase</fullName>
        <ecNumber evidence="6">4.1.1.17</ecNumber>
    </recommendedName>
</protein>
<dbReference type="GO" id="GO:0004586">
    <property type="term" value="F:ornithine decarboxylase activity"/>
    <property type="evidence" value="ECO:0007669"/>
    <property type="project" value="UniProtKB-EC"/>
</dbReference>
<feature type="modified residue" description="N6-(pyridoxal phosphate)lysine" evidence="8">
    <location>
        <position position="51"/>
    </location>
</feature>
<dbReference type="InterPro" id="IPR009006">
    <property type="entry name" value="Ala_racemase/Decarboxylase_C"/>
</dbReference>
<dbReference type="PROSITE" id="PS00878">
    <property type="entry name" value="ODR_DC_2_1"/>
    <property type="match status" value="1"/>
</dbReference>
<dbReference type="PRINTS" id="PR01179">
    <property type="entry name" value="ODADCRBXLASE"/>
</dbReference>
<comment type="similarity">
    <text evidence="2">Belongs to the Orn/Lys/Arg decarboxylase class-II family.</text>
</comment>
<proteinExistence type="inferred from homology"/>
<dbReference type="Gene3D" id="3.20.20.10">
    <property type="entry name" value="Alanine racemase"/>
    <property type="match status" value="1"/>
</dbReference>
<evidence type="ECO:0000313" key="11">
    <source>
        <dbReference type="Proteomes" id="UP000037046"/>
    </source>
</evidence>